<sequence>MELIGCDLDHITNWLYFQLEKRRMKIQNIILIIINQSLHSIWKTQKKERNVVIGRI</sequence>
<accession>A0A6C0LHT3</accession>
<dbReference type="AlphaFoldDB" id="A0A6C0LHT3"/>
<evidence type="ECO:0000313" key="1">
    <source>
        <dbReference type="EMBL" id="QHU30509.1"/>
    </source>
</evidence>
<organism evidence="1">
    <name type="scientific">viral metagenome</name>
    <dbReference type="NCBI Taxonomy" id="1070528"/>
    <lineage>
        <taxon>unclassified sequences</taxon>
        <taxon>metagenomes</taxon>
        <taxon>organismal metagenomes</taxon>
    </lineage>
</organism>
<name>A0A6C0LHT3_9ZZZZ</name>
<dbReference type="EMBL" id="MN740509">
    <property type="protein sequence ID" value="QHU30509.1"/>
    <property type="molecule type" value="Genomic_DNA"/>
</dbReference>
<proteinExistence type="predicted"/>
<reference evidence="1" key="1">
    <citation type="journal article" date="2020" name="Nature">
        <title>Giant virus diversity and host interactions through global metagenomics.</title>
        <authorList>
            <person name="Schulz F."/>
            <person name="Roux S."/>
            <person name="Paez-Espino D."/>
            <person name="Jungbluth S."/>
            <person name="Walsh D.A."/>
            <person name="Denef V.J."/>
            <person name="McMahon K.D."/>
            <person name="Konstantinidis K.T."/>
            <person name="Eloe-Fadrosh E.A."/>
            <person name="Kyrpides N.C."/>
            <person name="Woyke T."/>
        </authorList>
    </citation>
    <scope>NUCLEOTIDE SEQUENCE</scope>
    <source>
        <strain evidence="1">GVMAG-M-3300027833-19</strain>
    </source>
</reference>
<protein>
    <submittedName>
        <fullName evidence="1">Uncharacterized protein</fullName>
    </submittedName>
</protein>